<name>X5H5P3_DEIDV</name>
<sequence>MFDVPIQNKEAQAGLLLRWGR</sequence>
<keyword evidence="2" id="KW-1185">Reference proteome</keyword>
<dbReference type="PaxDb" id="546414-Deide_12419"/>
<reference evidence="1 2" key="1">
    <citation type="journal article" date="2009" name="PLoS Genet.">
        <title>Alliance of proteomics and genomics to unravel the specificities of Sahara bacterium Deinococcus deserti.</title>
        <authorList>
            <person name="de Groot A."/>
            <person name="Dulermo R."/>
            <person name="Ortet P."/>
            <person name="Blanchard L."/>
            <person name="Guerin P."/>
            <person name="Fernandez B."/>
            <person name="Vacherie B."/>
            <person name="Dossat C."/>
            <person name="Jolivet E."/>
            <person name="Siguier P."/>
            <person name="Chandler M."/>
            <person name="Barakat M."/>
            <person name="Dedieu A."/>
            <person name="Barbe V."/>
            <person name="Heulin T."/>
            <person name="Sommer S."/>
            <person name="Achouak W."/>
            <person name="Armengaud J."/>
        </authorList>
    </citation>
    <scope>NUCLEOTIDE SEQUENCE [LARGE SCALE GENOMIC DNA]</scope>
    <source>
        <strain evidence="2">DSM 17065 / CIP 109153 / LMG 22923 / VCD115</strain>
    </source>
</reference>
<dbReference type="KEGG" id="ddr:Deide_12419"/>
<accession>X5H5P3</accession>
<dbReference type="EMBL" id="CP001114">
    <property type="protein sequence ID" value="AHX26508.1"/>
    <property type="molecule type" value="Genomic_DNA"/>
</dbReference>
<evidence type="ECO:0000313" key="1">
    <source>
        <dbReference type="EMBL" id="AHX26508.1"/>
    </source>
</evidence>
<evidence type="ECO:0000313" key="2">
    <source>
        <dbReference type="Proteomes" id="UP000002208"/>
    </source>
</evidence>
<dbReference type="AlphaFoldDB" id="X5H5P3"/>
<proteinExistence type="predicted"/>
<protein>
    <submittedName>
        <fullName evidence="1">Putative leuC leader peptide</fullName>
    </submittedName>
</protein>
<organism evidence="1 2">
    <name type="scientific">Deinococcus deserti (strain DSM 17065 / CIP 109153 / LMG 22923 / VCD115)</name>
    <dbReference type="NCBI Taxonomy" id="546414"/>
    <lineage>
        <taxon>Bacteria</taxon>
        <taxon>Thermotogati</taxon>
        <taxon>Deinococcota</taxon>
        <taxon>Deinococci</taxon>
        <taxon>Deinococcales</taxon>
        <taxon>Deinococcaceae</taxon>
        <taxon>Deinococcus</taxon>
    </lineage>
</organism>
<dbReference type="Proteomes" id="UP000002208">
    <property type="component" value="Chromosome"/>
</dbReference>
<dbReference type="STRING" id="546414.Deide_12419"/>
<dbReference type="HOGENOM" id="CLU_3426480_0_0_0"/>
<gene>
    <name evidence="1" type="ordered locus">Deide_12419</name>
</gene>